<evidence type="ECO:0000256" key="1">
    <source>
        <dbReference type="ARBA" id="ARBA00004651"/>
    </source>
</evidence>
<dbReference type="GO" id="GO:0005886">
    <property type="term" value="C:plasma membrane"/>
    <property type="evidence" value="ECO:0007669"/>
    <property type="project" value="UniProtKB-SubCell"/>
</dbReference>
<evidence type="ECO:0000313" key="12">
    <source>
        <dbReference type="Proteomes" id="UP000581135"/>
    </source>
</evidence>
<evidence type="ECO:0000256" key="2">
    <source>
        <dbReference type="ARBA" id="ARBA00007783"/>
    </source>
</evidence>
<name>A0A839ST32_9PROT</name>
<organism evidence="11 12">
    <name type="scientific">Limibacillus halophilus</name>
    <dbReference type="NCBI Taxonomy" id="1579333"/>
    <lineage>
        <taxon>Bacteria</taxon>
        <taxon>Pseudomonadati</taxon>
        <taxon>Pseudomonadota</taxon>
        <taxon>Alphaproteobacteria</taxon>
        <taxon>Rhodospirillales</taxon>
        <taxon>Rhodovibrionaceae</taxon>
        <taxon>Limibacillus</taxon>
    </lineage>
</organism>
<comment type="similarity">
    <text evidence="2">Belongs to the ABC-2 integral membrane protein family.</text>
</comment>
<reference evidence="11 12" key="1">
    <citation type="submission" date="2020-08" db="EMBL/GenBank/DDBJ databases">
        <title>Genomic Encyclopedia of Type Strains, Phase III (KMG-III): the genomes of soil and plant-associated and newly described type strains.</title>
        <authorList>
            <person name="Whitman W."/>
        </authorList>
    </citation>
    <scope>NUCLEOTIDE SEQUENCE [LARGE SCALE GENOMIC DNA]</scope>
    <source>
        <strain evidence="11 12">CECT 8803</strain>
    </source>
</reference>
<gene>
    <name evidence="11" type="ORF">FHR98_001919</name>
</gene>
<keyword evidence="6 9" id="KW-1133">Transmembrane helix</keyword>
<dbReference type="Pfam" id="PF01061">
    <property type="entry name" value="ABC2_membrane"/>
    <property type="match status" value="1"/>
</dbReference>
<feature type="transmembrane region" description="Helical" evidence="9">
    <location>
        <begin position="124"/>
        <end position="142"/>
    </location>
</feature>
<keyword evidence="8 9" id="KW-0472">Membrane</keyword>
<comment type="subcellular location">
    <subcellularLocation>
        <location evidence="1">Cell membrane</location>
        <topology evidence="1">Multi-pass membrane protein</topology>
    </subcellularLocation>
</comment>
<evidence type="ECO:0000313" key="11">
    <source>
        <dbReference type="EMBL" id="MBB3065632.1"/>
    </source>
</evidence>
<dbReference type="PANTHER" id="PTHR30413:SF10">
    <property type="entry name" value="CAPSULE POLYSACCHARIDE EXPORT INNER-MEMBRANE PROTEIN CTRC"/>
    <property type="match status" value="1"/>
</dbReference>
<dbReference type="GO" id="GO:0140359">
    <property type="term" value="F:ABC-type transporter activity"/>
    <property type="evidence" value="ECO:0007669"/>
    <property type="project" value="InterPro"/>
</dbReference>
<dbReference type="AlphaFoldDB" id="A0A839ST32"/>
<protein>
    <submittedName>
        <fullName evidence="11">ABC-2 type transport system permease protein</fullName>
    </submittedName>
</protein>
<evidence type="ECO:0000256" key="7">
    <source>
        <dbReference type="ARBA" id="ARBA00023047"/>
    </source>
</evidence>
<dbReference type="GO" id="GO:0015774">
    <property type="term" value="P:polysaccharide transport"/>
    <property type="evidence" value="ECO:0007669"/>
    <property type="project" value="UniProtKB-KW"/>
</dbReference>
<keyword evidence="7" id="KW-0625">Polysaccharide transport</keyword>
<evidence type="ECO:0000256" key="6">
    <source>
        <dbReference type="ARBA" id="ARBA00022989"/>
    </source>
</evidence>
<evidence type="ECO:0000259" key="10">
    <source>
        <dbReference type="Pfam" id="PF01061"/>
    </source>
</evidence>
<dbReference type="RefSeq" id="WP_183416441.1">
    <property type="nucleotide sequence ID" value="NZ_JACHXA010000004.1"/>
</dbReference>
<evidence type="ECO:0000256" key="3">
    <source>
        <dbReference type="ARBA" id="ARBA00022448"/>
    </source>
</evidence>
<keyword evidence="5 9" id="KW-0812">Transmembrane</keyword>
<feature type="transmembrane region" description="Helical" evidence="9">
    <location>
        <begin position="177"/>
        <end position="196"/>
    </location>
</feature>
<keyword evidence="12" id="KW-1185">Reference proteome</keyword>
<evidence type="ECO:0000256" key="9">
    <source>
        <dbReference type="SAM" id="Phobius"/>
    </source>
</evidence>
<feature type="transmembrane region" description="Helical" evidence="9">
    <location>
        <begin position="45"/>
        <end position="62"/>
    </location>
</feature>
<dbReference type="PANTHER" id="PTHR30413">
    <property type="entry name" value="INNER MEMBRANE TRANSPORT PERMEASE"/>
    <property type="match status" value="1"/>
</dbReference>
<feature type="transmembrane region" description="Helical" evidence="9">
    <location>
        <begin position="148"/>
        <end position="170"/>
    </location>
</feature>
<proteinExistence type="inferred from homology"/>
<comment type="caution">
    <text evidence="11">The sequence shown here is derived from an EMBL/GenBank/DDBJ whole genome shotgun (WGS) entry which is preliminary data.</text>
</comment>
<evidence type="ECO:0000256" key="5">
    <source>
        <dbReference type="ARBA" id="ARBA00022692"/>
    </source>
</evidence>
<feature type="transmembrane region" description="Helical" evidence="9">
    <location>
        <begin position="74"/>
        <end position="95"/>
    </location>
</feature>
<dbReference type="EMBL" id="JACHXA010000004">
    <property type="protein sequence ID" value="MBB3065632.1"/>
    <property type="molecule type" value="Genomic_DNA"/>
</dbReference>
<evidence type="ECO:0000256" key="4">
    <source>
        <dbReference type="ARBA" id="ARBA00022475"/>
    </source>
</evidence>
<keyword evidence="3" id="KW-0813">Transport</keyword>
<keyword evidence="7" id="KW-0762">Sugar transport</keyword>
<feature type="transmembrane region" description="Helical" evidence="9">
    <location>
        <begin position="232"/>
        <end position="253"/>
    </location>
</feature>
<keyword evidence="4" id="KW-1003">Cell membrane</keyword>
<dbReference type="Proteomes" id="UP000581135">
    <property type="component" value="Unassembled WGS sequence"/>
</dbReference>
<accession>A0A839ST32</accession>
<evidence type="ECO:0000256" key="8">
    <source>
        <dbReference type="ARBA" id="ARBA00023136"/>
    </source>
</evidence>
<dbReference type="GO" id="GO:0015920">
    <property type="term" value="P:lipopolysaccharide transport"/>
    <property type="evidence" value="ECO:0007669"/>
    <property type="project" value="TreeGrafter"/>
</dbReference>
<feature type="domain" description="ABC-2 type transporter transmembrane" evidence="10">
    <location>
        <begin position="26"/>
        <end position="222"/>
    </location>
</feature>
<dbReference type="InterPro" id="IPR013525">
    <property type="entry name" value="ABC2_TM"/>
</dbReference>
<sequence length="263" mass="30067">MAEREFEQKAALGDLIEGALRWRSWITLAYYDFVSGFRRTVVGPFWQPLHMAAWITGLWLIFGGNRGNASLEYIAIGVVFWSLFQSFMTSGTVVFEQNRVLILSIPNPLSLHLYRRLAFQTIKWATNLPILMVLLIVLGTPIGSETFYFAPGILLVMVNGLWTALLFAIIASRFRDFQFAVDAATRLLFFLTPVFWSVGNDPTRSLIARYNPFTYFLEIVREPLLGNSPSLLAWQIVFAFTVCGLLLSVLVYGRTRRFIVFWI</sequence>